<name>A0ABT0JYJ6_9ACTN</name>
<keyword evidence="2" id="KW-1185">Reference proteome</keyword>
<reference evidence="1 2" key="1">
    <citation type="submission" date="2022-04" db="EMBL/GenBank/DDBJ databases">
        <title>Genome diversity in the genus Frankia.</title>
        <authorList>
            <person name="Carlos-Shanley C."/>
            <person name="Hahn D."/>
        </authorList>
    </citation>
    <scope>NUCLEOTIDE SEQUENCE [LARGE SCALE GENOMIC DNA]</scope>
    <source>
        <strain evidence="1 2">Ag45/Mut15</strain>
    </source>
</reference>
<dbReference type="EMBL" id="JALKFT010000010">
    <property type="protein sequence ID" value="MCK9876619.1"/>
    <property type="molecule type" value="Genomic_DNA"/>
</dbReference>
<gene>
    <name evidence="1" type="ORF">MXD59_12660</name>
</gene>
<evidence type="ECO:0000313" key="1">
    <source>
        <dbReference type="EMBL" id="MCK9876619.1"/>
    </source>
</evidence>
<dbReference type="Proteomes" id="UP001201873">
    <property type="component" value="Unassembled WGS sequence"/>
</dbReference>
<protein>
    <submittedName>
        <fullName evidence="1">Uncharacterized protein</fullName>
    </submittedName>
</protein>
<comment type="caution">
    <text evidence="1">The sequence shown here is derived from an EMBL/GenBank/DDBJ whole genome shotgun (WGS) entry which is preliminary data.</text>
</comment>
<accession>A0ABT0JYJ6</accession>
<evidence type="ECO:0000313" key="2">
    <source>
        <dbReference type="Proteomes" id="UP001201873"/>
    </source>
</evidence>
<proteinExistence type="predicted"/>
<organism evidence="1 2">
    <name type="scientific">Frankia umida</name>
    <dbReference type="NCBI Taxonomy" id="573489"/>
    <lineage>
        <taxon>Bacteria</taxon>
        <taxon>Bacillati</taxon>
        <taxon>Actinomycetota</taxon>
        <taxon>Actinomycetes</taxon>
        <taxon>Frankiales</taxon>
        <taxon>Frankiaceae</taxon>
        <taxon>Frankia</taxon>
    </lineage>
</organism>
<sequence length="146" mass="15133">MGFGEGMGRPWDEEALCAVCPAQVHDPGRFDIVDGPAEGGRYDASTGYRRDQASGVPVCIHPGKIGVPSGRYASAGEPWPVRAVLGPDPGPMPHDPDRLAGWMTALVRHAGAGQAEAVLGEAERAAARRFPADVVVAALRAALAGL</sequence>
<dbReference type="RefSeq" id="WP_248824849.1">
    <property type="nucleotide sequence ID" value="NZ_JALKFT010000010.1"/>
</dbReference>